<feature type="domain" description="HTH cro/C1-type" evidence="2">
    <location>
        <begin position="9"/>
        <end position="63"/>
    </location>
</feature>
<dbReference type="CDD" id="cd00093">
    <property type="entry name" value="HTH_XRE"/>
    <property type="match status" value="1"/>
</dbReference>
<dbReference type="Gene3D" id="1.10.260.40">
    <property type="entry name" value="lambda repressor-like DNA-binding domains"/>
    <property type="match status" value="1"/>
</dbReference>
<name>A0A1F8DZG3_9BACT</name>
<protein>
    <submittedName>
        <fullName evidence="3">Repressor protein</fullName>
    </submittedName>
</protein>
<dbReference type="AlphaFoldDB" id="A0A1F8DZG3"/>
<dbReference type="InterPro" id="IPR050807">
    <property type="entry name" value="TransReg_Diox_bact_type"/>
</dbReference>
<keyword evidence="1" id="KW-0238">DNA-binding</keyword>
<organism evidence="3 4">
    <name type="scientific">Candidatus Wolfebacteria bacterium RIFOXYD1_FULL_48_65</name>
    <dbReference type="NCBI Taxonomy" id="1802561"/>
    <lineage>
        <taxon>Bacteria</taxon>
        <taxon>Candidatus Wolfeibacteriota</taxon>
    </lineage>
</organism>
<dbReference type="SMART" id="SM00530">
    <property type="entry name" value="HTH_XRE"/>
    <property type="match status" value="1"/>
</dbReference>
<dbReference type="InterPro" id="IPR025272">
    <property type="entry name" value="SocA_Panacea"/>
</dbReference>
<proteinExistence type="predicted"/>
<sequence>MTTYYGAYIKKMRERANLSQDFVAKKIGVSRPTITQIEKDERELTLAEAQGLADLFDMRIEEFLAKKDASEPIVVLSKAAVKKKEDKADIRINVPQKNLKKFKEVLLYVLEKVGAKPNIGETAIYKLLYFIDFDFYEKYEEQLIGATYIKNNYGPTPVEFAKIVEDMEAKGELERIKSKYFDYEQKKYLPRRSSDLAVLSALEISHIDDVLNRLSDKSAKELSDYSHGDVPWAIAEDKKVISYESVFYRDKNYSVRSYDDEL</sequence>
<dbReference type="Pfam" id="PF01381">
    <property type="entry name" value="HTH_3"/>
    <property type="match status" value="1"/>
</dbReference>
<dbReference type="SUPFAM" id="SSF47413">
    <property type="entry name" value="lambda repressor-like DNA-binding domains"/>
    <property type="match status" value="1"/>
</dbReference>
<evidence type="ECO:0000256" key="1">
    <source>
        <dbReference type="ARBA" id="ARBA00023125"/>
    </source>
</evidence>
<comment type="caution">
    <text evidence="3">The sequence shown here is derived from an EMBL/GenBank/DDBJ whole genome shotgun (WGS) entry which is preliminary data.</text>
</comment>
<dbReference type="GO" id="GO:0003677">
    <property type="term" value="F:DNA binding"/>
    <property type="evidence" value="ECO:0007669"/>
    <property type="project" value="UniProtKB-KW"/>
</dbReference>
<dbReference type="GO" id="GO:0003700">
    <property type="term" value="F:DNA-binding transcription factor activity"/>
    <property type="evidence" value="ECO:0007669"/>
    <property type="project" value="TreeGrafter"/>
</dbReference>
<dbReference type="Proteomes" id="UP000179057">
    <property type="component" value="Unassembled WGS sequence"/>
</dbReference>
<dbReference type="PANTHER" id="PTHR46797:SF1">
    <property type="entry name" value="METHYLPHOSPHONATE SYNTHASE"/>
    <property type="match status" value="1"/>
</dbReference>
<reference evidence="3 4" key="1">
    <citation type="journal article" date="2016" name="Nat. Commun.">
        <title>Thousands of microbial genomes shed light on interconnected biogeochemical processes in an aquifer system.</title>
        <authorList>
            <person name="Anantharaman K."/>
            <person name="Brown C.T."/>
            <person name="Hug L.A."/>
            <person name="Sharon I."/>
            <person name="Castelle C.J."/>
            <person name="Probst A.J."/>
            <person name="Thomas B.C."/>
            <person name="Singh A."/>
            <person name="Wilkins M.J."/>
            <person name="Karaoz U."/>
            <person name="Brodie E.L."/>
            <person name="Williams K.H."/>
            <person name="Hubbard S.S."/>
            <person name="Banfield J.F."/>
        </authorList>
    </citation>
    <scope>NUCLEOTIDE SEQUENCE [LARGE SCALE GENOMIC DNA]</scope>
</reference>
<dbReference type="InterPro" id="IPR001387">
    <property type="entry name" value="Cro/C1-type_HTH"/>
</dbReference>
<dbReference type="GO" id="GO:0005829">
    <property type="term" value="C:cytosol"/>
    <property type="evidence" value="ECO:0007669"/>
    <property type="project" value="TreeGrafter"/>
</dbReference>
<dbReference type="PROSITE" id="PS50943">
    <property type="entry name" value="HTH_CROC1"/>
    <property type="match status" value="1"/>
</dbReference>
<gene>
    <name evidence="3" type="ORF">A2610_03595</name>
</gene>
<accession>A0A1F8DZG3</accession>
<evidence type="ECO:0000259" key="2">
    <source>
        <dbReference type="PROSITE" id="PS50943"/>
    </source>
</evidence>
<dbReference type="EMBL" id="MGIV01000018">
    <property type="protein sequence ID" value="OGM93973.1"/>
    <property type="molecule type" value="Genomic_DNA"/>
</dbReference>
<dbReference type="InterPro" id="IPR010982">
    <property type="entry name" value="Lambda_DNA-bd_dom_sf"/>
</dbReference>
<evidence type="ECO:0000313" key="4">
    <source>
        <dbReference type="Proteomes" id="UP000179057"/>
    </source>
</evidence>
<dbReference type="Pfam" id="PF13274">
    <property type="entry name" value="SocA_Panacea"/>
    <property type="match status" value="1"/>
</dbReference>
<evidence type="ECO:0000313" key="3">
    <source>
        <dbReference type="EMBL" id="OGM93973.1"/>
    </source>
</evidence>
<dbReference type="PANTHER" id="PTHR46797">
    <property type="entry name" value="HTH-TYPE TRANSCRIPTIONAL REGULATOR"/>
    <property type="match status" value="1"/>
</dbReference>